<proteinExistence type="inferred from homology"/>
<evidence type="ECO:0000256" key="1">
    <source>
        <dbReference type="ARBA" id="ARBA00004585"/>
    </source>
</evidence>
<gene>
    <name evidence="12" type="ORF">HKI87_10g64130</name>
</gene>
<evidence type="ECO:0000256" key="5">
    <source>
        <dbReference type="ARBA" id="ARBA00022737"/>
    </source>
</evidence>
<evidence type="ECO:0000256" key="6">
    <source>
        <dbReference type="ARBA" id="ARBA00022989"/>
    </source>
</evidence>
<keyword evidence="4 9" id="KW-0812">Transmembrane</keyword>
<feature type="region of interest" description="Disordered" evidence="11">
    <location>
        <begin position="52"/>
        <end position="78"/>
    </location>
</feature>
<organism evidence="12 13">
    <name type="scientific">Chloropicon roscoffensis</name>
    <dbReference type="NCBI Taxonomy" id="1461544"/>
    <lineage>
        <taxon>Eukaryota</taxon>
        <taxon>Viridiplantae</taxon>
        <taxon>Chlorophyta</taxon>
        <taxon>Chloropicophyceae</taxon>
        <taxon>Chloropicales</taxon>
        <taxon>Chloropicaceae</taxon>
        <taxon>Chloropicon</taxon>
    </lineage>
</organism>
<evidence type="ECO:0000256" key="3">
    <source>
        <dbReference type="ARBA" id="ARBA00022448"/>
    </source>
</evidence>
<keyword evidence="13" id="KW-1185">Reference proteome</keyword>
<dbReference type="EMBL" id="CP151510">
    <property type="protein sequence ID" value="WZN64856.1"/>
    <property type="molecule type" value="Genomic_DNA"/>
</dbReference>
<feature type="repeat" description="Solcar" evidence="9">
    <location>
        <begin position="215"/>
        <end position="300"/>
    </location>
</feature>
<dbReference type="GO" id="GO:0005778">
    <property type="term" value="C:peroxisomal membrane"/>
    <property type="evidence" value="ECO:0007669"/>
    <property type="project" value="UniProtKB-SubCell"/>
</dbReference>
<evidence type="ECO:0000313" key="13">
    <source>
        <dbReference type="Proteomes" id="UP001472866"/>
    </source>
</evidence>
<dbReference type="PANTHER" id="PTHR46650">
    <property type="entry name" value="PEROXISOMAL ADENINE NUCLEOTIDE TRANSPORTER 1"/>
    <property type="match status" value="1"/>
</dbReference>
<feature type="repeat" description="Solcar" evidence="9">
    <location>
        <begin position="19"/>
        <end position="118"/>
    </location>
</feature>
<evidence type="ECO:0000256" key="7">
    <source>
        <dbReference type="ARBA" id="ARBA00023136"/>
    </source>
</evidence>
<evidence type="ECO:0000313" key="12">
    <source>
        <dbReference type="EMBL" id="WZN64856.1"/>
    </source>
</evidence>
<sequence>MAGDGAGKRGGRRAQLAWLATLSEASAGALGQLCSTMLLYPLDTSKTRVQASLEDGRGGGDGGDGSHGRRGGSAESQSGRESWKEWYLSLYTGIETKALQTVVSQFLFFYAYEYIKKRVKASGRKIQAFDNVLIGMVAGSINVLFTQPLDTYVTMKQSGALKKEAKGGQEAKTLGELYAALGPSLLLSVNPGLQYAIFDQVKSYLLKKQKRGAALTAQQAFLLGAFSKCVATVVTYPAIRGKVVCQSSAGAKYTGLAHAMRKIVELDGPAGLYKGLPQQLTKTVLSAAIGLMLKEKISQAERTFAVLLLKTFSSPPAKRA</sequence>
<dbReference type="GO" id="GO:0007031">
    <property type="term" value="P:peroxisome organization"/>
    <property type="evidence" value="ECO:0007669"/>
    <property type="project" value="TreeGrafter"/>
</dbReference>
<comment type="subcellular location">
    <subcellularLocation>
        <location evidence="1">Peroxisome membrane</location>
        <topology evidence="1">Multi-pass membrane protein</topology>
    </subcellularLocation>
</comment>
<evidence type="ECO:0000256" key="8">
    <source>
        <dbReference type="ARBA" id="ARBA00023140"/>
    </source>
</evidence>
<dbReference type="GO" id="GO:0006635">
    <property type="term" value="P:fatty acid beta-oxidation"/>
    <property type="evidence" value="ECO:0007669"/>
    <property type="project" value="InterPro"/>
</dbReference>
<evidence type="ECO:0000256" key="9">
    <source>
        <dbReference type="PROSITE-ProRule" id="PRU00282"/>
    </source>
</evidence>
<evidence type="ECO:0000256" key="4">
    <source>
        <dbReference type="ARBA" id="ARBA00022692"/>
    </source>
</evidence>
<name>A0AAX4PFM0_9CHLO</name>
<evidence type="ECO:0000256" key="2">
    <source>
        <dbReference type="ARBA" id="ARBA00006375"/>
    </source>
</evidence>
<keyword evidence="7 9" id="KW-0472">Membrane</keyword>
<dbReference type="AlphaFoldDB" id="A0AAX4PFM0"/>
<keyword evidence="6" id="KW-1133">Transmembrane helix</keyword>
<reference evidence="12 13" key="1">
    <citation type="submission" date="2024-03" db="EMBL/GenBank/DDBJ databases">
        <title>Complete genome sequence of the green alga Chloropicon roscoffensis RCC1871.</title>
        <authorList>
            <person name="Lemieux C."/>
            <person name="Pombert J.-F."/>
            <person name="Otis C."/>
            <person name="Turmel M."/>
        </authorList>
    </citation>
    <scope>NUCLEOTIDE SEQUENCE [LARGE SCALE GENOMIC DNA]</scope>
    <source>
        <strain evidence="12 13">RCC1871</strain>
    </source>
</reference>
<evidence type="ECO:0000256" key="11">
    <source>
        <dbReference type="SAM" id="MobiDB-lite"/>
    </source>
</evidence>
<dbReference type="PANTHER" id="PTHR46650:SF1">
    <property type="entry name" value="PEROXISOMAL ADENINE NUCLEOTIDE TRANSPORTER 1"/>
    <property type="match status" value="1"/>
</dbReference>
<keyword evidence="5" id="KW-0677">Repeat</keyword>
<dbReference type="Gene3D" id="1.50.40.10">
    <property type="entry name" value="Mitochondrial carrier domain"/>
    <property type="match status" value="1"/>
</dbReference>
<keyword evidence="3 10" id="KW-0813">Transport</keyword>
<protein>
    <submittedName>
        <fullName evidence="12">Peroxisomal adenine nucleotide carrier</fullName>
    </submittedName>
</protein>
<dbReference type="GO" id="GO:0015217">
    <property type="term" value="F:ADP transmembrane transporter activity"/>
    <property type="evidence" value="ECO:0007669"/>
    <property type="project" value="InterPro"/>
</dbReference>
<comment type="similarity">
    <text evidence="2 10">Belongs to the mitochondrial carrier (TC 2.A.29) family.</text>
</comment>
<dbReference type="InterPro" id="IPR023395">
    <property type="entry name" value="MCP_dom_sf"/>
</dbReference>
<accession>A0AAX4PFM0</accession>
<dbReference type="InterPro" id="IPR045900">
    <property type="entry name" value="Peroxisomal_Ade_carrier"/>
</dbReference>
<dbReference type="PROSITE" id="PS50920">
    <property type="entry name" value="SOLCAR"/>
    <property type="match status" value="2"/>
</dbReference>
<dbReference type="Proteomes" id="UP001472866">
    <property type="component" value="Chromosome 10"/>
</dbReference>
<dbReference type="Pfam" id="PF00153">
    <property type="entry name" value="Mito_carr"/>
    <property type="match status" value="2"/>
</dbReference>
<evidence type="ECO:0000256" key="10">
    <source>
        <dbReference type="RuleBase" id="RU000488"/>
    </source>
</evidence>
<dbReference type="GO" id="GO:0005347">
    <property type="term" value="F:ATP transmembrane transporter activity"/>
    <property type="evidence" value="ECO:0007669"/>
    <property type="project" value="InterPro"/>
</dbReference>
<keyword evidence="8" id="KW-0576">Peroxisome</keyword>
<dbReference type="SUPFAM" id="SSF103506">
    <property type="entry name" value="Mitochondrial carrier"/>
    <property type="match status" value="1"/>
</dbReference>
<dbReference type="InterPro" id="IPR018108">
    <property type="entry name" value="MCP_transmembrane"/>
</dbReference>